<protein>
    <submittedName>
        <fullName evidence="5">Tandem-95 repeat protein</fullName>
    </submittedName>
</protein>
<dbReference type="InterPro" id="IPR003961">
    <property type="entry name" value="FN3_dom"/>
</dbReference>
<dbReference type="Pfam" id="PF17963">
    <property type="entry name" value="Big_9"/>
    <property type="match status" value="6"/>
</dbReference>
<keyword evidence="6" id="KW-1185">Reference proteome</keyword>
<reference evidence="5 6" key="1">
    <citation type="submission" date="2018-07" db="EMBL/GenBank/DDBJ databases">
        <title>Arthrobacter sp. nov., isolated from raw cow's milk with high bacterial count.</title>
        <authorList>
            <person name="Hahne J."/>
            <person name="Isele D."/>
            <person name="Lipski A."/>
        </authorList>
    </citation>
    <scope>NUCLEOTIDE SEQUENCE [LARGE SCALE GENOMIC DNA]</scope>
    <source>
        <strain evidence="5 6">JZ R-35</strain>
    </source>
</reference>
<feature type="domain" description="Fibronectin type-III" evidence="4">
    <location>
        <begin position="1537"/>
        <end position="1636"/>
    </location>
</feature>
<dbReference type="PANTHER" id="PTHR24099:SF11">
    <property type="entry name" value="FIBRONECTIN TYPE III DOMAIN-CONTAINING 3BA-RELATED"/>
    <property type="match status" value="1"/>
</dbReference>
<keyword evidence="2" id="KW-0624">Polysaccharide degradation</keyword>
<dbReference type="Proteomes" id="UP000265419">
    <property type="component" value="Unassembled WGS sequence"/>
</dbReference>
<dbReference type="PANTHER" id="PTHR24099">
    <property type="entry name" value="E3 UBIQUITIN-PROTEIN LIGASE TRIM36-RELATED"/>
    <property type="match status" value="1"/>
</dbReference>
<keyword evidence="2" id="KW-0119">Carbohydrate metabolism</keyword>
<proteinExistence type="predicted"/>
<feature type="region of interest" description="Disordered" evidence="3">
    <location>
        <begin position="1906"/>
        <end position="1956"/>
    </location>
</feature>
<dbReference type="NCBIfam" id="NF012211">
    <property type="entry name" value="tand_rpt_95"/>
    <property type="match status" value="3"/>
</dbReference>
<sequence>MATASGAAAIALVAGIAVVAQGYERSEQDLSDASVWVSSGQRTLLGHANTAISKLSTAIKLEGDGQTIAQDPEHVILHVPEKNTLSVIDPAQAEPVGAVNLPPGKPQVAAAGSWIAILDPTDGDVWVRTLGEVQGFEPSADPDGQAGVEAVVAVDQEGRWAGYSQKASRVSVGFQGATKSYDVAFSKPAAKAQVSLIGGDPAVYNPASNELWFKNRLHSLSAVVTDPESGRLQAPTTTPGDVALAHNGGLAVARANEDRVDLPVSAVDGSTAAPQRVGACLYAAWSSKRAVQWCEGRDPETFPLRGDVPVASLLLRSNADTVVATEPTSGATWSLQNGGALINNWDDFAEQSKIVERQRDDLDVPPEPEAQQKAPVAKDDAFGARAGRANLLPVLLNDADPNGDPLIITEVSGADELRADVSIVENGQKLQLTPRDDATGSFSLRYSISDGRGGKASATATVNLVGPDVNTAPQQARPSKTSLVVEGKSSINVLQDWVDPESDPIYLASATLDAPSSAASTPEGRVDVSQGGGDPGVEQARIRVSDGSATGDGTLSVTVYAKGKAPIIAENYTLSGYVGNELVTLPLEAARGGTGDLTLAQAAPAEGSESALKVSASYADGKVRIIPSEPGTHRVSYSVRDGQGNETAAGIIRVETQRAPEGASAPVVSPTTAFVYLNNTTDVDVLANAYDPAGKVLSIDSVSQATEAGISVEVVEREHLRVLLTRDVVSPQKLKVVVSNGTEKTTGDLIVVRVPEPTKEQAPVARDDAVKARAGDVADIAVLANDSQADGKPITLVRDLVERPKAGLLVAAGDRLRYLAPETPGTYTARYQITSAGGLTATGSVRIDVIGRDEAGNREPSAPTVTARTTAGQAVKVRIPLAGADPDGDSVSLNGVLQQPSKGSVVFEGDVMEYTANPASVGTDSFTYQVVDALGAASSGTIRVGIDAAATASAPPVAQDDLITTRPDTALSVDVTANDTNNASGDLSVVVDRVIPESAKAAVENRRITLRTPSSSGTVAVLYTASDRTGAASQAWLYIDVRKDAPLAAPTTQDRRLALTDIADRDTVPVDVLSATTFTEGSAADLAVSVPEGYGEAKVLPDSQVEVRVGDSQAVIPFTVSRKDAPGIGSTSFITVPGRQHAKPELRTDAPSLSVDSGEELAIKLADHVIAADNRPVTVSNPKSVTASNGEASVRGDNQLVFRSDPEFWGQATVSFTATDGRESAQLTLKITVNSKKDQPPTLKDASIALESGASHVTDLRALTEVAGGEQQAQGLKYSATGGDPALLTFSVVGDKLQLKAVEGDTVGRTATIRLKVVDAKGLSAESTATVTISRSQKALPRAADDTATVRRGDAVTVDVLSNDVSPYPDRSLSVVSVRPESVVKGVSVSTADGQRKVTVRASDDSDTGVSTIVYTIQDSTGDPHRQAVGQLRVTVQDVPDAPSQAPSIVEQRPKDRTVVLSVPGADANGSPITGYEYRANGDSGPSGTCSNPQACVVKGLEYGKPYSFQMRASNALGAGAWSGRSASVTMDKRPNAPRSVKAVPSDSDRGGHTLLVSWQPPEAADWGSAISGYQLKITGAGLNSVFSYGEGTTSATLKDGQIKPGQHYVLAVTATNLAGDSEAATGDVTAVGAPSVSNAKAGISGGGTKIEATWDVNDGGATARSRVVAASQAGQCRPELSGYDIGGTSWSSDLSRNDERAFVVQVSNGLFCDQAATKEIEVSVDKPSVDTDLDRITGTDGKYGAQPKYRISGGSGQYTFVKITDSSAKPSAEDGGWDRANNDGAWRNFGEQDKTQWVWAVSCRSDERKFCSSVAGANPQTKQGFDLGFTVTGGTACPAYGDKWKISAASRATGSAAPKMWYKVSGAGGANTGGWDQYASGTELKLDFGPFSDKITVSFKTTGNIGNKGIDYPGESGLSFSCDEPDEPTPSTTPSSSEPPSTTPSSTDPSSSSGP</sequence>
<dbReference type="InterPro" id="IPR050617">
    <property type="entry name" value="E3_ligase_FN3/SPRY"/>
</dbReference>
<feature type="region of interest" description="Disordered" evidence="3">
    <location>
        <begin position="1529"/>
        <end position="1549"/>
    </location>
</feature>
<feature type="domain" description="Fibronectin type-III" evidence="4">
    <location>
        <begin position="1443"/>
        <end position="1535"/>
    </location>
</feature>
<accession>A0A399JB35</accession>
<dbReference type="EMBL" id="QQXK01000008">
    <property type="protein sequence ID" value="RII42773.1"/>
    <property type="molecule type" value="Genomic_DNA"/>
</dbReference>
<dbReference type="Gene3D" id="2.60.40.2810">
    <property type="match status" value="1"/>
</dbReference>
<keyword evidence="1" id="KW-0326">Glycosidase</keyword>
<organism evidence="5 6">
    <name type="scientific">Galactobacter valiniphilus</name>
    <dbReference type="NCBI Taxonomy" id="2676122"/>
    <lineage>
        <taxon>Bacteria</taxon>
        <taxon>Bacillati</taxon>
        <taxon>Actinomycetota</taxon>
        <taxon>Actinomycetes</taxon>
        <taxon>Micrococcales</taxon>
        <taxon>Micrococcaceae</taxon>
        <taxon>Galactobacter</taxon>
    </lineage>
</organism>
<comment type="caution">
    <text evidence="5">The sequence shown here is derived from an EMBL/GenBank/DDBJ whole genome shotgun (WGS) entry which is preliminary data.</text>
</comment>
<dbReference type="InterPro" id="IPR036116">
    <property type="entry name" value="FN3_sf"/>
</dbReference>
<evidence type="ECO:0000313" key="6">
    <source>
        <dbReference type="Proteomes" id="UP000265419"/>
    </source>
</evidence>
<evidence type="ECO:0000256" key="2">
    <source>
        <dbReference type="ARBA" id="ARBA00023326"/>
    </source>
</evidence>
<feature type="region of interest" description="Disordered" evidence="3">
    <location>
        <begin position="513"/>
        <end position="537"/>
    </location>
</feature>
<dbReference type="SMART" id="SM00060">
    <property type="entry name" value="FN3"/>
    <property type="match status" value="2"/>
</dbReference>
<name>A0A399JB35_9MICC</name>
<feature type="compositionally biased region" description="Low complexity" evidence="3">
    <location>
        <begin position="1930"/>
        <end position="1956"/>
    </location>
</feature>
<dbReference type="CDD" id="cd00063">
    <property type="entry name" value="FN3"/>
    <property type="match status" value="2"/>
</dbReference>
<evidence type="ECO:0000259" key="4">
    <source>
        <dbReference type="PROSITE" id="PS50853"/>
    </source>
</evidence>
<dbReference type="Pfam" id="PF00041">
    <property type="entry name" value="fn3"/>
    <property type="match status" value="1"/>
</dbReference>
<keyword evidence="1" id="KW-0378">Hydrolase</keyword>
<dbReference type="SUPFAM" id="SSF49265">
    <property type="entry name" value="Fibronectin type III"/>
    <property type="match status" value="1"/>
</dbReference>
<dbReference type="GO" id="GO:0000272">
    <property type="term" value="P:polysaccharide catabolic process"/>
    <property type="evidence" value="ECO:0007669"/>
    <property type="project" value="UniProtKB-KW"/>
</dbReference>
<dbReference type="Gene3D" id="2.60.40.10">
    <property type="entry name" value="Immunoglobulins"/>
    <property type="match status" value="2"/>
</dbReference>
<dbReference type="PROSITE" id="PS50853">
    <property type="entry name" value="FN3"/>
    <property type="match status" value="2"/>
</dbReference>
<evidence type="ECO:0000256" key="3">
    <source>
        <dbReference type="SAM" id="MobiDB-lite"/>
    </source>
</evidence>
<evidence type="ECO:0000313" key="5">
    <source>
        <dbReference type="EMBL" id="RII42773.1"/>
    </source>
</evidence>
<evidence type="ECO:0000256" key="1">
    <source>
        <dbReference type="ARBA" id="ARBA00023295"/>
    </source>
</evidence>
<dbReference type="GO" id="GO:0016798">
    <property type="term" value="F:hydrolase activity, acting on glycosyl bonds"/>
    <property type="evidence" value="ECO:0007669"/>
    <property type="project" value="UniProtKB-KW"/>
</dbReference>
<gene>
    <name evidence="5" type="ORF">DWB68_05395</name>
</gene>
<dbReference type="RefSeq" id="WP_119424124.1">
    <property type="nucleotide sequence ID" value="NZ_QQXK01000008.1"/>
</dbReference>
<dbReference type="InterPro" id="IPR013783">
    <property type="entry name" value="Ig-like_fold"/>
</dbReference>